<dbReference type="PANTHER" id="PTHR47843">
    <property type="entry name" value="BTB DOMAIN-CONTAINING PROTEIN-RELATED"/>
    <property type="match status" value="1"/>
</dbReference>
<evidence type="ECO:0000313" key="2">
    <source>
        <dbReference type="EMBL" id="OBT99697.1"/>
    </source>
</evidence>
<protein>
    <recommendedName>
        <fullName evidence="1">BTB domain-containing protein</fullName>
    </recommendedName>
</protein>
<dbReference type="Gene3D" id="3.30.710.10">
    <property type="entry name" value="Potassium Channel Kv1.1, Chain A"/>
    <property type="match status" value="1"/>
</dbReference>
<proteinExistence type="predicted"/>
<accession>A0A1B8GV46</accession>
<dbReference type="SUPFAM" id="SSF54695">
    <property type="entry name" value="POZ domain"/>
    <property type="match status" value="1"/>
</dbReference>
<dbReference type="PROSITE" id="PS50097">
    <property type="entry name" value="BTB"/>
    <property type="match status" value="1"/>
</dbReference>
<name>A0A1B8GV46_9PEZI</name>
<dbReference type="Pfam" id="PF00651">
    <property type="entry name" value="BTB"/>
    <property type="match status" value="1"/>
</dbReference>
<dbReference type="GeneID" id="28835512"/>
<dbReference type="OrthoDB" id="6359816at2759"/>
<gene>
    <name evidence="2" type="ORF">VE01_02126</name>
</gene>
<dbReference type="InterPro" id="IPR000210">
    <property type="entry name" value="BTB/POZ_dom"/>
</dbReference>
<evidence type="ECO:0000259" key="1">
    <source>
        <dbReference type="PROSITE" id="PS50097"/>
    </source>
</evidence>
<dbReference type="Proteomes" id="UP000091956">
    <property type="component" value="Unassembled WGS sequence"/>
</dbReference>
<dbReference type="AlphaFoldDB" id="A0A1B8GV46"/>
<dbReference type="InterPro" id="IPR011333">
    <property type="entry name" value="SKP1/BTB/POZ_sf"/>
</dbReference>
<dbReference type="PANTHER" id="PTHR47843:SF5">
    <property type="entry name" value="BTB_POZ DOMAIN PROTEIN"/>
    <property type="match status" value="1"/>
</dbReference>
<feature type="domain" description="BTB" evidence="1">
    <location>
        <begin position="25"/>
        <end position="87"/>
    </location>
</feature>
<dbReference type="STRING" id="342668.A0A1B8GV46"/>
<dbReference type="SMART" id="SM00225">
    <property type="entry name" value="BTB"/>
    <property type="match status" value="1"/>
</dbReference>
<organism evidence="2 3">
    <name type="scientific">Pseudogymnoascus verrucosus</name>
    <dbReference type="NCBI Taxonomy" id="342668"/>
    <lineage>
        <taxon>Eukaryota</taxon>
        <taxon>Fungi</taxon>
        <taxon>Dikarya</taxon>
        <taxon>Ascomycota</taxon>
        <taxon>Pezizomycotina</taxon>
        <taxon>Leotiomycetes</taxon>
        <taxon>Thelebolales</taxon>
        <taxon>Thelebolaceae</taxon>
        <taxon>Pseudogymnoascus</taxon>
    </lineage>
</organism>
<reference evidence="3" key="2">
    <citation type="journal article" date="2018" name="Nat. Commun.">
        <title>Extreme sensitivity to ultraviolet light in the fungal pathogen causing white-nose syndrome of bats.</title>
        <authorList>
            <person name="Palmer J.M."/>
            <person name="Drees K.P."/>
            <person name="Foster J.T."/>
            <person name="Lindner D.L."/>
        </authorList>
    </citation>
    <scope>NUCLEOTIDE SEQUENCE [LARGE SCALE GENOMIC DNA]</scope>
    <source>
        <strain evidence="3">UAMH 10579</strain>
    </source>
</reference>
<dbReference type="CDD" id="cd18186">
    <property type="entry name" value="BTB_POZ_ZBTB_KLHL-like"/>
    <property type="match status" value="1"/>
</dbReference>
<dbReference type="RefSeq" id="XP_018133430.1">
    <property type="nucleotide sequence ID" value="XM_018271637.2"/>
</dbReference>
<sequence>MAPKHSGKYDKLTTMYNCLCSGAFSDLTITCGSETWKAHRVVVCPKSSFFRAACVGNFKEAATGVINLEEDNPLMVQFMMDYLYTDNYLDFGQVPPTGCPSKPIIHIQMYSLGDKYDIPSLRHISTRQYRASLRDGEASFEEYLASIPEVYQPLASNGLRKAAINHARLELSKSTCSDESRSMLKRVMKEIPEFGSDLIDAVLAAPVPGMCEDCRDDHMHGENLAICHVCGVIIE</sequence>
<dbReference type="EMBL" id="KV460211">
    <property type="protein sequence ID" value="OBT99697.1"/>
    <property type="molecule type" value="Genomic_DNA"/>
</dbReference>
<evidence type="ECO:0000313" key="3">
    <source>
        <dbReference type="Proteomes" id="UP000091956"/>
    </source>
</evidence>
<reference evidence="2 3" key="1">
    <citation type="submission" date="2016-03" db="EMBL/GenBank/DDBJ databases">
        <title>Comparative genomics of Pseudogymnoascus destructans, the fungus causing white-nose syndrome of bats.</title>
        <authorList>
            <person name="Palmer J.M."/>
            <person name="Drees K.P."/>
            <person name="Foster J.T."/>
            <person name="Lindner D.L."/>
        </authorList>
    </citation>
    <scope>NUCLEOTIDE SEQUENCE [LARGE SCALE GENOMIC DNA]</scope>
    <source>
        <strain evidence="2 3">UAMH 10579</strain>
    </source>
</reference>
<keyword evidence="3" id="KW-1185">Reference proteome</keyword>